<protein>
    <submittedName>
        <fullName evidence="1">Uncharacterized protein</fullName>
    </submittedName>
</protein>
<gene>
    <name evidence="1" type="ORF">DCF25_12400</name>
</gene>
<dbReference type="AlphaFoldDB" id="A0A2W4U6G9"/>
<name>A0A2W4U6G9_9CYAN</name>
<accession>A0A2W4U6G9</accession>
<proteinExistence type="predicted"/>
<dbReference type="EMBL" id="QBMC01000079">
    <property type="protein sequence ID" value="PZO16553.1"/>
    <property type="molecule type" value="Genomic_DNA"/>
</dbReference>
<dbReference type="Proteomes" id="UP000249354">
    <property type="component" value="Unassembled WGS sequence"/>
</dbReference>
<evidence type="ECO:0000313" key="1">
    <source>
        <dbReference type="EMBL" id="PZO16553.1"/>
    </source>
</evidence>
<sequence>MAHILDALDGGQDIGHYGRLTFAMVAQYFADEDEIVTRLQKDKDFSEEEARSLYKQVSSKEYSPPSRDSILEWQSQQDFQIISDPNDPDAGNMYQDLTFPEKVYSSISNYNEKKSD</sequence>
<organism evidence="1 2">
    <name type="scientific">Leptolyngbya foveolarum</name>
    <dbReference type="NCBI Taxonomy" id="47253"/>
    <lineage>
        <taxon>Bacteria</taxon>
        <taxon>Bacillati</taxon>
        <taxon>Cyanobacteriota</taxon>
        <taxon>Cyanophyceae</taxon>
        <taxon>Leptolyngbyales</taxon>
        <taxon>Leptolyngbyaceae</taxon>
        <taxon>Leptolyngbya group</taxon>
        <taxon>Leptolyngbya</taxon>
    </lineage>
</organism>
<comment type="caution">
    <text evidence="1">The sequence shown here is derived from an EMBL/GenBank/DDBJ whole genome shotgun (WGS) entry which is preliminary data.</text>
</comment>
<evidence type="ECO:0000313" key="2">
    <source>
        <dbReference type="Proteomes" id="UP000249354"/>
    </source>
</evidence>
<reference evidence="1 2" key="2">
    <citation type="submission" date="2018-06" db="EMBL/GenBank/DDBJ databases">
        <title>Metagenomic assembly of (sub)arctic Cyanobacteria and their associated microbiome from non-axenic cultures.</title>
        <authorList>
            <person name="Baurain D."/>
        </authorList>
    </citation>
    <scope>NUCLEOTIDE SEQUENCE [LARGE SCALE GENOMIC DNA]</scope>
    <source>
        <strain evidence="1">ULC129bin1</strain>
    </source>
</reference>
<reference evidence="2" key="1">
    <citation type="submission" date="2018-04" db="EMBL/GenBank/DDBJ databases">
        <authorList>
            <person name="Cornet L."/>
        </authorList>
    </citation>
    <scope>NUCLEOTIDE SEQUENCE [LARGE SCALE GENOMIC DNA]</scope>
</reference>